<accession>A0AAN6W9B9</accession>
<reference evidence="2" key="2">
    <citation type="submission" date="2023-05" db="EMBL/GenBank/DDBJ databases">
        <authorList>
            <consortium name="Lawrence Berkeley National Laboratory"/>
            <person name="Steindorff A."/>
            <person name="Hensen N."/>
            <person name="Bonometti L."/>
            <person name="Westerberg I."/>
            <person name="Brannstrom I.O."/>
            <person name="Guillou S."/>
            <person name="Cros-Aarteil S."/>
            <person name="Calhoun S."/>
            <person name="Haridas S."/>
            <person name="Kuo A."/>
            <person name="Mondo S."/>
            <person name="Pangilinan J."/>
            <person name="Riley R."/>
            <person name="Labutti K."/>
            <person name="Andreopoulos B."/>
            <person name="Lipzen A."/>
            <person name="Chen C."/>
            <person name="Yanf M."/>
            <person name="Daum C."/>
            <person name="Ng V."/>
            <person name="Clum A."/>
            <person name="Ohm R."/>
            <person name="Martin F."/>
            <person name="Silar P."/>
            <person name="Natvig D."/>
            <person name="Lalanne C."/>
            <person name="Gautier V."/>
            <person name="Ament-Velasquez S.L."/>
            <person name="Kruys A."/>
            <person name="Hutchinson M.I."/>
            <person name="Powell A.J."/>
            <person name="Barry K."/>
            <person name="Miller A.N."/>
            <person name="Grigoriev I.V."/>
            <person name="Debuchy R."/>
            <person name="Gladieux P."/>
            <person name="Thoren M.H."/>
            <person name="Johannesson H."/>
        </authorList>
    </citation>
    <scope>NUCLEOTIDE SEQUENCE</scope>
    <source>
        <strain evidence="2">CBS 892.96</strain>
    </source>
</reference>
<evidence type="ECO:0000313" key="2">
    <source>
        <dbReference type="EMBL" id="KAK4177753.1"/>
    </source>
</evidence>
<name>A0AAN6W9B9_9PEZI</name>
<evidence type="ECO:0000313" key="3">
    <source>
        <dbReference type="Proteomes" id="UP001302321"/>
    </source>
</evidence>
<dbReference type="SUPFAM" id="SSF52972">
    <property type="entry name" value="ITPase-like"/>
    <property type="match status" value="1"/>
</dbReference>
<dbReference type="AlphaFoldDB" id="A0AAN6W9B9"/>
<feature type="domain" description="Non-canonical purine NTP phosphatase/PRRC1" evidence="1">
    <location>
        <begin position="64"/>
        <end position="139"/>
    </location>
</feature>
<dbReference type="InterPro" id="IPR029001">
    <property type="entry name" value="ITPase-like_fam"/>
</dbReference>
<keyword evidence="3" id="KW-1185">Reference proteome</keyword>
<organism evidence="2 3">
    <name type="scientific">Triangularia setosa</name>
    <dbReference type="NCBI Taxonomy" id="2587417"/>
    <lineage>
        <taxon>Eukaryota</taxon>
        <taxon>Fungi</taxon>
        <taxon>Dikarya</taxon>
        <taxon>Ascomycota</taxon>
        <taxon>Pezizomycotina</taxon>
        <taxon>Sordariomycetes</taxon>
        <taxon>Sordariomycetidae</taxon>
        <taxon>Sordariales</taxon>
        <taxon>Podosporaceae</taxon>
        <taxon>Triangularia</taxon>
    </lineage>
</organism>
<sequence>MVSESTPATASPYVKEHLPKKSRILPLKLFDPPKLPEKGDFLPPLSFKLKQDSTEKRLLVIIPSSNKSKVKLLEAHFEKNLPPNTLLSLVSLTSVSSGVGEQPYNEAGIDGAYNRIDHALIATPLEPAVRQVMLLGGITTVIYAAIESFIARPGYPPPAPGEKPSTEPVDYAYILFYNPVARVVKTGVSQGVSVPEAYYDEAQTYGFSDPLGQRIIAKSGKGKTSPEEAQQNHGKVTVGEIMAANMKGLDKANWHKFLTGGKVCRYQLIEDALEKMEMPW</sequence>
<dbReference type="InterPro" id="IPR026533">
    <property type="entry name" value="NTPase/PRRC1"/>
</dbReference>
<dbReference type="EMBL" id="MU866156">
    <property type="protein sequence ID" value="KAK4177753.1"/>
    <property type="molecule type" value="Genomic_DNA"/>
</dbReference>
<gene>
    <name evidence="2" type="ORF">QBC36DRAFT_125592</name>
</gene>
<dbReference type="Pfam" id="PF01931">
    <property type="entry name" value="NTPase_I-T"/>
    <property type="match status" value="1"/>
</dbReference>
<proteinExistence type="predicted"/>
<reference evidence="2" key="1">
    <citation type="journal article" date="2023" name="Mol. Phylogenet. Evol.">
        <title>Genome-scale phylogeny and comparative genomics of the fungal order Sordariales.</title>
        <authorList>
            <person name="Hensen N."/>
            <person name="Bonometti L."/>
            <person name="Westerberg I."/>
            <person name="Brannstrom I.O."/>
            <person name="Guillou S."/>
            <person name="Cros-Aarteil S."/>
            <person name="Calhoun S."/>
            <person name="Haridas S."/>
            <person name="Kuo A."/>
            <person name="Mondo S."/>
            <person name="Pangilinan J."/>
            <person name="Riley R."/>
            <person name="LaButti K."/>
            <person name="Andreopoulos B."/>
            <person name="Lipzen A."/>
            <person name="Chen C."/>
            <person name="Yan M."/>
            <person name="Daum C."/>
            <person name="Ng V."/>
            <person name="Clum A."/>
            <person name="Steindorff A."/>
            <person name="Ohm R.A."/>
            <person name="Martin F."/>
            <person name="Silar P."/>
            <person name="Natvig D.O."/>
            <person name="Lalanne C."/>
            <person name="Gautier V."/>
            <person name="Ament-Velasquez S.L."/>
            <person name="Kruys A."/>
            <person name="Hutchinson M.I."/>
            <person name="Powell A.J."/>
            <person name="Barry K."/>
            <person name="Miller A.N."/>
            <person name="Grigoriev I.V."/>
            <person name="Debuchy R."/>
            <person name="Gladieux P."/>
            <person name="Hiltunen Thoren M."/>
            <person name="Johannesson H."/>
        </authorList>
    </citation>
    <scope>NUCLEOTIDE SEQUENCE</scope>
    <source>
        <strain evidence="2">CBS 892.96</strain>
    </source>
</reference>
<dbReference type="Proteomes" id="UP001302321">
    <property type="component" value="Unassembled WGS sequence"/>
</dbReference>
<comment type="caution">
    <text evidence="2">The sequence shown here is derived from an EMBL/GenBank/DDBJ whole genome shotgun (WGS) entry which is preliminary data.</text>
</comment>
<evidence type="ECO:0000259" key="1">
    <source>
        <dbReference type="Pfam" id="PF01931"/>
    </source>
</evidence>
<protein>
    <recommendedName>
        <fullName evidence="1">Non-canonical purine NTP phosphatase/PRRC1 domain-containing protein</fullName>
    </recommendedName>
</protein>
<dbReference type="Gene3D" id="3.90.950.10">
    <property type="match status" value="1"/>
</dbReference>